<accession>A0AAV2QAG7</accession>
<proteinExistence type="predicted"/>
<feature type="compositionally biased region" description="Polar residues" evidence="1">
    <location>
        <begin position="32"/>
        <end position="42"/>
    </location>
</feature>
<evidence type="ECO:0000313" key="3">
    <source>
        <dbReference type="EMBL" id="CAL4078172.1"/>
    </source>
</evidence>
<dbReference type="AlphaFoldDB" id="A0AAV2QAG7"/>
<keyword evidence="2" id="KW-0812">Transmembrane</keyword>
<dbReference type="EMBL" id="CAXKWB010005389">
    <property type="protein sequence ID" value="CAL4078172.1"/>
    <property type="molecule type" value="Genomic_DNA"/>
</dbReference>
<feature type="non-terminal residue" evidence="3">
    <location>
        <position position="1"/>
    </location>
</feature>
<keyword evidence="4" id="KW-1185">Reference proteome</keyword>
<comment type="caution">
    <text evidence="3">The sequence shown here is derived from an EMBL/GenBank/DDBJ whole genome shotgun (WGS) entry which is preliminary data.</text>
</comment>
<name>A0AAV2QAG7_MEGNR</name>
<organism evidence="3 4">
    <name type="scientific">Meganyctiphanes norvegica</name>
    <name type="common">Northern krill</name>
    <name type="synonym">Thysanopoda norvegica</name>
    <dbReference type="NCBI Taxonomy" id="48144"/>
    <lineage>
        <taxon>Eukaryota</taxon>
        <taxon>Metazoa</taxon>
        <taxon>Ecdysozoa</taxon>
        <taxon>Arthropoda</taxon>
        <taxon>Crustacea</taxon>
        <taxon>Multicrustacea</taxon>
        <taxon>Malacostraca</taxon>
        <taxon>Eumalacostraca</taxon>
        <taxon>Eucarida</taxon>
        <taxon>Euphausiacea</taxon>
        <taxon>Euphausiidae</taxon>
        <taxon>Meganyctiphanes</taxon>
    </lineage>
</organism>
<evidence type="ECO:0000256" key="1">
    <source>
        <dbReference type="SAM" id="MobiDB-lite"/>
    </source>
</evidence>
<evidence type="ECO:0000313" key="4">
    <source>
        <dbReference type="Proteomes" id="UP001497623"/>
    </source>
</evidence>
<keyword evidence="2" id="KW-0472">Membrane</keyword>
<evidence type="ECO:0000256" key="2">
    <source>
        <dbReference type="SAM" id="Phobius"/>
    </source>
</evidence>
<feature type="transmembrane region" description="Helical" evidence="2">
    <location>
        <begin position="109"/>
        <end position="129"/>
    </location>
</feature>
<feature type="region of interest" description="Disordered" evidence="1">
    <location>
        <begin position="31"/>
        <end position="51"/>
    </location>
</feature>
<dbReference type="Proteomes" id="UP001497623">
    <property type="component" value="Unassembled WGS sequence"/>
</dbReference>
<reference evidence="3 4" key="1">
    <citation type="submission" date="2024-05" db="EMBL/GenBank/DDBJ databases">
        <authorList>
            <person name="Wallberg A."/>
        </authorList>
    </citation>
    <scope>NUCLEOTIDE SEQUENCE [LARGE SCALE GENOMIC DNA]</scope>
</reference>
<sequence>LNQIEYLRKTNPSAAEAIGVLLSGDGLDTSDYRGQSDYSQRQGYRDSDMYGRDDRYGYSGGYGHSGGYNHGDIGFDDPYGGFGSYDGGYGHSGGYGDSSYKMAVQIDPYLVIGSIGAAATLAFIAYRILVTTEAGGGGGGAPRRRSFNDLIHMELSDVPSFVSSIHNLLQSSDDKHNSTAGLTTLDGADDPQDYSDELAQGINSLWWARTSSADACVRCSLFDYIQKHPYFGDEIADNLIMASIAYILEAEQPGQLLDEFNTQWLEGDNVTCEMFHNTCHIT</sequence>
<keyword evidence="2" id="KW-1133">Transmembrane helix</keyword>
<gene>
    <name evidence="3" type="ORF">MNOR_LOCUS10581</name>
</gene>
<protein>
    <submittedName>
        <fullName evidence="3">Uncharacterized protein</fullName>
    </submittedName>
</protein>